<comment type="caution">
    <text evidence="4">The sequence shown here is derived from an EMBL/GenBank/DDBJ whole genome shotgun (WGS) entry which is preliminary data.</text>
</comment>
<evidence type="ECO:0000313" key="4">
    <source>
        <dbReference type="EMBL" id="SQA60856.1"/>
    </source>
</evidence>
<feature type="compositionally biased region" description="Acidic residues" evidence="1">
    <location>
        <begin position="130"/>
        <end position="142"/>
    </location>
</feature>
<dbReference type="InterPro" id="IPR005546">
    <property type="entry name" value="Autotransporte_beta"/>
</dbReference>
<dbReference type="Pfam" id="PF25783">
    <property type="entry name" value="BigA_beta"/>
    <property type="match status" value="1"/>
</dbReference>
<feature type="region of interest" description="Disordered" evidence="1">
    <location>
        <begin position="1134"/>
        <end position="1170"/>
    </location>
</feature>
<dbReference type="SUPFAM" id="SSF103515">
    <property type="entry name" value="Autotransporter"/>
    <property type="match status" value="1"/>
</dbReference>
<dbReference type="PROSITE" id="PS51208">
    <property type="entry name" value="AUTOTRANSPORTER"/>
    <property type="match status" value="1"/>
</dbReference>
<evidence type="ECO:0000256" key="1">
    <source>
        <dbReference type="SAM" id="MobiDB-lite"/>
    </source>
</evidence>
<feature type="chain" id="PRO_5044220960" evidence="2">
    <location>
        <begin position="22"/>
        <end position="1607"/>
    </location>
</feature>
<sequence>MHKRKILPLCIAMALSSNAWATDTDDVNDSKVKCPTQVSQLTEAEKAALPAECKTDDDSLTGWVLGGAAAVAAAIGVAMYNDNGGGYAHHDNHSPAPPDDGGDSGILPDDGGDSGTLPDDGGDSGTNPDDGGDSGTDPDDGGDSGTDPVATTYYYDNGVTLDTDANTLTFDTVSVNGESWDNVTFNYVEEGDNYVLTAPDGRTLVIDKKYVTNENNAVIDGAYGSDDLAWKYDSTGTFWFADADTNVIAGDGEVTSLGDTTTDGENTIGTLIIGDNTVNTLDGDTTASNGATGVVVSGDDTLTTNNGDIYASGAATGLYLSGYDNRFTNVGSITAVDDGSTGVIINGDLAKFSNTGTIDSSLNATGVSVTGNGDAVELAGTINVHAEKDADGVYQGGTGVSVAGNGGSTEITGDVNISGSYAATDSGSPQGTLTGVAVSGENNTVLVDGALSMALDTQGTVDVTVFEAQGVMVTGSGNTVQLNGGVNISTSVTPNAYLLDVAGIFIDGDNTLSVSGDSLMNIVGATNEPVQFAVVNNGGHLVLNDDSTLTVAYTSVDAGIASALGSAIEASGEGSAVDNYGTITSDSFDYALMAAASGAQVTNHGTVNSQAKSTTKSWGTLHATAGGTAINADGGTVNLTSTLTPGSMGYGLSDLPLRTNRLVGYAMLADASTTASTLINDVGGTINLQGAGLFGMGVVKGTATNAGTINLDGFIPVLNDDGTVASTSLYDSTNIKLHGAGMVMGSDWTGMSSNANGVNTGTINVNNEGIGMLALHGGTVTNQGTINLTADEGVTGSMNNQLVGMMVAYGGTAINDKDGVINIDADYGQAFATDGSGLIINYGKICADGSCEDAATYNPTDSAVAYEDGDVIAAAGASTALSGTQMISGNVSNDGSVSGGTITFWDTNSTLTNQADGTISSAVTLAAGTLNNAGTLSGTVGLSNGATLNNTGVITTDGSKSLNGGLMILGSGNNTIVNSGTINQTASGVNLVYTTSAAPTQSTFWNQVGAEINYQGTGSALYMRNNNTVAINDGTITVDGQGAMAMRGGAGAQLINSSTGVINVGTEGTTNTNMIGMQLSSEANASSVIQNDGTINIYASNSSAFANMGAGHVVNNGTVYIDPSVTGSSIMASGSSNKTLSGTGEGADGDTTDYTHYTTPTTASSSSTSATNDLTGYVVGTSADGSAGTLMVSNASMNGVSVNTGFTAGTDATSVTFDNVVQGSNLTDASAIASTSVVWNAQGSTDASGNVDVTMSKNAYADVATDGSVSSVANALDAGYTNNELYSSLNVGSQAELNSALKQVSGSQATNVFRQARVLSNRFDMLADAAPQVGNGLAFNVVAKGDQRAQLDKNTDYDMLALRQTLDLTGSQNLTMEYGIARLDGNGSQSAGNNGITGGYSQFFGLKHQMAFENGMSWNNGLRYDVHNLDSNRSVAYGDVSKSADSSAKQQYLEFRSEGAKKFELSEALTVTPYAGVKLRHTLEDGYQERNAGDFNLNMNSGSETAVDSIVGMKVDYAGKDGWSATATLEGGPNLSYAKSQRSATVAGAGNQRFAIDDGQTGGGVNHLATTGVKYSGKDSALQLDAYHWKEDGVSDKGLMLNFKKTF</sequence>
<evidence type="ECO:0000313" key="5">
    <source>
        <dbReference type="Proteomes" id="UP000251313"/>
    </source>
</evidence>
<proteinExistence type="predicted"/>
<dbReference type="InterPro" id="IPR058035">
    <property type="entry name" value="BigA/YdbA-like_N"/>
</dbReference>
<feature type="compositionally biased region" description="Low complexity" evidence="1">
    <location>
        <begin position="1152"/>
        <end position="1170"/>
    </location>
</feature>
<evidence type="ECO:0000256" key="2">
    <source>
        <dbReference type="SAM" id="SignalP"/>
    </source>
</evidence>
<keyword evidence="2" id="KW-0732">Signal</keyword>
<feature type="signal peptide" evidence="2">
    <location>
        <begin position="1"/>
        <end position="21"/>
    </location>
</feature>
<feature type="domain" description="Autotransporter" evidence="3">
    <location>
        <begin position="1305"/>
        <end position="1607"/>
    </location>
</feature>
<dbReference type="InterPro" id="IPR058034">
    <property type="entry name" value="BigA_beta"/>
</dbReference>
<dbReference type="Proteomes" id="UP000251313">
    <property type="component" value="Unassembled WGS sequence"/>
</dbReference>
<organism evidence="4 5">
    <name type="scientific">Yokenella regensburgei</name>
    <dbReference type="NCBI Taxonomy" id="158877"/>
    <lineage>
        <taxon>Bacteria</taxon>
        <taxon>Pseudomonadati</taxon>
        <taxon>Pseudomonadota</taxon>
        <taxon>Gammaproteobacteria</taxon>
        <taxon>Enterobacterales</taxon>
        <taxon>Enterobacteriaceae</taxon>
        <taxon>Yokenella</taxon>
    </lineage>
</organism>
<reference evidence="4 5" key="1">
    <citation type="submission" date="2018-06" db="EMBL/GenBank/DDBJ databases">
        <authorList>
            <consortium name="Pathogen Informatics"/>
            <person name="Doyle S."/>
        </authorList>
    </citation>
    <scope>NUCLEOTIDE SEQUENCE [LARGE SCALE GENOMIC DNA]</scope>
    <source>
        <strain evidence="4 5">NCTC11967</strain>
    </source>
</reference>
<dbReference type="EMBL" id="UAVL01000001">
    <property type="protein sequence ID" value="SQA60856.1"/>
    <property type="molecule type" value="Genomic_DNA"/>
</dbReference>
<dbReference type="InterPro" id="IPR036709">
    <property type="entry name" value="Autotransporte_beta_dom_sf"/>
</dbReference>
<accession>A0AB38FT85</accession>
<dbReference type="Pfam" id="PF25784">
    <property type="entry name" value="BigA_N"/>
    <property type="match status" value="1"/>
</dbReference>
<protein>
    <submittedName>
        <fullName evidence="4">Uncharacterized protein with a C-terminal OMP (Outer membrane protein) domain</fullName>
    </submittedName>
</protein>
<evidence type="ECO:0000259" key="3">
    <source>
        <dbReference type="PROSITE" id="PS51208"/>
    </source>
</evidence>
<gene>
    <name evidence="4" type="ORF">NCTC11967_00930</name>
</gene>
<name>A0AB38FT85_9ENTR</name>
<feature type="region of interest" description="Disordered" evidence="1">
    <location>
        <begin position="88"/>
        <end position="151"/>
    </location>
</feature>